<sequence length="100" mass="11752">MALTTFEKVLEVFKEYLEKDTICEVVHTKQGYTVMYWDGKGEEWYSVDYCKTPEDMIDVLLGGYSDCLEKSYTHNRRNLTDDERMDIDNACNVLKQKCNS</sequence>
<keyword evidence="3" id="KW-1185">Reference proteome</keyword>
<evidence type="ECO:0000313" key="3">
    <source>
        <dbReference type="Proteomes" id="UP000177894"/>
    </source>
</evidence>
<evidence type="ECO:0000313" key="4">
    <source>
        <dbReference type="Proteomes" id="UP000192478"/>
    </source>
</evidence>
<proteinExistence type="predicted"/>
<dbReference type="KEGG" id="cfm:BJL90_01080"/>
<dbReference type="RefSeq" id="WP_070963536.1">
    <property type="nucleotide sequence ID" value="NZ_CP017603.1"/>
</dbReference>
<evidence type="ECO:0000313" key="1">
    <source>
        <dbReference type="EMBL" id="AOY74668.1"/>
    </source>
</evidence>
<dbReference type="AlphaFoldDB" id="A0AAC9RPQ7"/>
<evidence type="ECO:0000313" key="2">
    <source>
        <dbReference type="EMBL" id="ARE89043.1"/>
    </source>
</evidence>
<name>A0AAC9RPQ7_9CLOT</name>
<dbReference type="EMBL" id="CP020559">
    <property type="protein sequence ID" value="ARE89043.1"/>
    <property type="molecule type" value="Genomic_DNA"/>
</dbReference>
<dbReference type="EMBL" id="CP017603">
    <property type="protein sequence ID" value="AOY74668.1"/>
    <property type="molecule type" value="Genomic_DNA"/>
</dbReference>
<reference evidence="2 4" key="2">
    <citation type="submission" date="2017-03" db="EMBL/GenBank/DDBJ databases">
        <title>Complete sequence of Clostridium formicaceticum DSM 92.</title>
        <authorList>
            <person name="Poehlein A."/>
            <person name="Karl M."/>
            <person name="Bengelsdorf F.R."/>
            <person name="Duerre P."/>
            <person name="Daniel R."/>
        </authorList>
    </citation>
    <scope>NUCLEOTIDE SEQUENCE [LARGE SCALE GENOMIC DNA]</scope>
    <source>
        <strain evidence="2 4">DSM 92</strain>
    </source>
</reference>
<dbReference type="Proteomes" id="UP000192478">
    <property type="component" value="Chromosome"/>
</dbReference>
<reference evidence="1 3" key="1">
    <citation type="submission" date="2016-10" db="EMBL/GenBank/DDBJ databases">
        <title>Complete Genome Sequence of Acetogen Clostridium formicoaceticum ATCC 27076.</title>
        <authorList>
            <person name="Bao T."/>
            <person name="Cheng C."/>
            <person name="Zhao J."/>
            <person name="Yang S.-T."/>
            <person name="Wang J."/>
            <person name="Wang M."/>
        </authorList>
    </citation>
    <scope>NUCLEOTIDE SEQUENCE [LARGE SCALE GENOMIC DNA]</scope>
    <source>
        <strain evidence="1 3">ATCC 27076</strain>
    </source>
</reference>
<protein>
    <submittedName>
        <fullName evidence="2">Uncharacterized protein</fullName>
    </submittedName>
</protein>
<organism evidence="2 4">
    <name type="scientific">Clostridium formicaceticum</name>
    <dbReference type="NCBI Taxonomy" id="1497"/>
    <lineage>
        <taxon>Bacteria</taxon>
        <taxon>Bacillati</taxon>
        <taxon>Bacillota</taxon>
        <taxon>Clostridia</taxon>
        <taxon>Eubacteriales</taxon>
        <taxon>Clostridiaceae</taxon>
        <taxon>Clostridium</taxon>
    </lineage>
</organism>
<accession>A0AAC9RPQ7</accession>
<gene>
    <name evidence="1" type="ORF">BJL90_01080</name>
    <name evidence="2" type="ORF">CLFO_34490</name>
</gene>
<dbReference type="Proteomes" id="UP000177894">
    <property type="component" value="Chromosome"/>
</dbReference>